<sequence length="349" mass="40123">MTTHQSQRLQALDGLRAVSIAFVFMSHIGFGHLFPGGLGVTIFFFISGFIISKLMLAEWDATGSVSIRNFYVRRIFRLTPALLVFVFISLVLMSVAGDGWKWEEVASVFFYFANYYGIYSSFSGDLIKQPLAITWSLAVEEHFYFIFPFLFMGFVSLPKKFLGLITTILLAMLAWRVYLVLAMGLDNLPHYRIYTATDTRADSILYGVALSLVFARYPELARQLSRWRVFFLGAFLLLLTLAIRNEEFRESLRYSLQGIALFCMFPTLVYSKNRMSSLLQLPLVVYVGRISYSLYLYHWLVTHSVAHFLPELATLPRIVLITLLSLLSAHLSYRYIEQTFQNLGRKLML</sequence>
<dbReference type="GO" id="GO:0016747">
    <property type="term" value="F:acyltransferase activity, transferring groups other than amino-acyl groups"/>
    <property type="evidence" value="ECO:0007669"/>
    <property type="project" value="InterPro"/>
</dbReference>
<evidence type="ECO:0000259" key="2">
    <source>
        <dbReference type="Pfam" id="PF01757"/>
    </source>
</evidence>
<gene>
    <name evidence="3" type="ORF">DFR42_1011031</name>
</gene>
<feature type="domain" description="Acyltransferase 3" evidence="2">
    <location>
        <begin position="10"/>
        <end position="329"/>
    </location>
</feature>
<evidence type="ECO:0000313" key="3">
    <source>
        <dbReference type="EMBL" id="PXX47452.1"/>
    </source>
</evidence>
<dbReference type="InterPro" id="IPR050879">
    <property type="entry name" value="Acyltransferase_3"/>
</dbReference>
<feature type="transmembrane region" description="Helical" evidence="1">
    <location>
        <begin position="78"/>
        <end position="97"/>
    </location>
</feature>
<dbReference type="RefSeq" id="WP_110253824.1">
    <property type="nucleotide sequence ID" value="NZ_QJKB01000001.1"/>
</dbReference>
<reference evidence="3 4" key="1">
    <citation type="submission" date="2018-05" db="EMBL/GenBank/DDBJ databases">
        <title>Genomic Encyclopedia of Type Strains, Phase IV (KMG-IV): sequencing the most valuable type-strain genomes for metagenomic binning, comparative biology and taxonomic classification.</title>
        <authorList>
            <person name="Goeker M."/>
        </authorList>
    </citation>
    <scope>NUCLEOTIDE SEQUENCE [LARGE SCALE GENOMIC DNA]</scope>
    <source>
        <strain evidence="3 4">DSM 19792</strain>
    </source>
</reference>
<protein>
    <submittedName>
        <fullName evidence="3">Peptidoglycan/LPS O-acetylase OafA/YrhL</fullName>
    </submittedName>
</protein>
<keyword evidence="1" id="KW-0472">Membrane</keyword>
<dbReference type="OrthoDB" id="9814807at2"/>
<evidence type="ECO:0000313" key="4">
    <source>
        <dbReference type="Proteomes" id="UP000247792"/>
    </source>
</evidence>
<comment type="caution">
    <text evidence="3">The sequence shown here is derived from an EMBL/GenBank/DDBJ whole genome shotgun (WGS) entry which is preliminary data.</text>
</comment>
<feature type="transmembrane region" description="Helical" evidence="1">
    <location>
        <begin position="251"/>
        <end position="271"/>
    </location>
</feature>
<name>A0A318JK15_9BURK</name>
<evidence type="ECO:0000256" key="1">
    <source>
        <dbReference type="SAM" id="Phobius"/>
    </source>
</evidence>
<accession>A0A318JK15</accession>
<dbReference type="PANTHER" id="PTHR23028">
    <property type="entry name" value="ACETYLTRANSFERASE"/>
    <property type="match status" value="1"/>
</dbReference>
<keyword evidence="4" id="KW-1185">Reference proteome</keyword>
<feature type="transmembrane region" description="Helical" evidence="1">
    <location>
        <begin position="278"/>
        <end position="298"/>
    </location>
</feature>
<dbReference type="InterPro" id="IPR002656">
    <property type="entry name" value="Acyl_transf_3_dom"/>
</dbReference>
<feature type="transmembrane region" description="Helical" evidence="1">
    <location>
        <begin position="318"/>
        <end position="336"/>
    </location>
</feature>
<feature type="transmembrane region" description="Helical" evidence="1">
    <location>
        <begin position="12"/>
        <end position="30"/>
    </location>
</feature>
<feature type="transmembrane region" description="Helical" evidence="1">
    <location>
        <begin position="161"/>
        <end position="181"/>
    </location>
</feature>
<keyword evidence="1" id="KW-0812">Transmembrane</keyword>
<dbReference type="GO" id="GO:0016020">
    <property type="term" value="C:membrane"/>
    <property type="evidence" value="ECO:0007669"/>
    <property type="project" value="TreeGrafter"/>
</dbReference>
<feature type="transmembrane region" description="Helical" evidence="1">
    <location>
        <begin position="132"/>
        <end position="154"/>
    </location>
</feature>
<keyword evidence="1" id="KW-1133">Transmembrane helix</keyword>
<dbReference type="PANTHER" id="PTHR23028:SF53">
    <property type="entry name" value="ACYL_TRANSF_3 DOMAIN-CONTAINING PROTEIN"/>
    <property type="match status" value="1"/>
</dbReference>
<proteinExistence type="predicted"/>
<dbReference type="Pfam" id="PF01757">
    <property type="entry name" value="Acyl_transf_3"/>
    <property type="match status" value="1"/>
</dbReference>
<organism evidence="3 4">
    <name type="scientific">Undibacterium pigrum</name>
    <dbReference type="NCBI Taxonomy" id="401470"/>
    <lineage>
        <taxon>Bacteria</taxon>
        <taxon>Pseudomonadati</taxon>
        <taxon>Pseudomonadota</taxon>
        <taxon>Betaproteobacteria</taxon>
        <taxon>Burkholderiales</taxon>
        <taxon>Oxalobacteraceae</taxon>
        <taxon>Undibacterium</taxon>
    </lineage>
</organism>
<dbReference type="EMBL" id="QJKB01000001">
    <property type="protein sequence ID" value="PXX47452.1"/>
    <property type="molecule type" value="Genomic_DNA"/>
</dbReference>
<feature type="transmembrane region" description="Helical" evidence="1">
    <location>
        <begin position="229"/>
        <end position="245"/>
    </location>
</feature>
<dbReference type="GO" id="GO:0009103">
    <property type="term" value="P:lipopolysaccharide biosynthetic process"/>
    <property type="evidence" value="ECO:0007669"/>
    <property type="project" value="TreeGrafter"/>
</dbReference>
<dbReference type="Proteomes" id="UP000247792">
    <property type="component" value="Unassembled WGS sequence"/>
</dbReference>
<dbReference type="AlphaFoldDB" id="A0A318JK15"/>
<feature type="transmembrane region" description="Helical" evidence="1">
    <location>
        <begin position="36"/>
        <end position="57"/>
    </location>
</feature>